<keyword evidence="4" id="KW-0479">Metal-binding</keyword>
<dbReference type="EMBL" id="JAHQCW010000026">
    <property type="protein sequence ID" value="MBU9737846.1"/>
    <property type="molecule type" value="Genomic_DNA"/>
</dbReference>
<comment type="cofactor">
    <cofactor evidence="1">
        <name>[4Fe-4S] cluster</name>
        <dbReference type="ChEBI" id="CHEBI:49883"/>
    </cofactor>
</comment>
<dbReference type="SFLD" id="SFLDG01060">
    <property type="entry name" value="BATS_domain_containing"/>
    <property type="match status" value="1"/>
</dbReference>
<accession>A0A949K0W2</accession>
<dbReference type="Proteomes" id="UP000712157">
    <property type="component" value="Unassembled WGS sequence"/>
</dbReference>
<evidence type="ECO:0000259" key="9">
    <source>
        <dbReference type="SMART" id="SM00876"/>
    </source>
</evidence>
<dbReference type="Pfam" id="PF06968">
    <property type="entry name" value="BATS"/>
    <property type="match status" value="1"/>
</dbReference>
<dbReference type="SMART" id="SM00876">
    <property type="entry name" value="BATS"/>
    <property type="match status" value="1"/>
</dbReference>
<dbReference type="PANTHER" id="PTHR43583:SF2">
    <property type="entry name" value="THIAZOLE BIOSYNTHESIS PROTEIN"/>
    <property type="match status" value="1"/>
</dbReference>
<dbReference type="InterPro" id="IPR007197">
    <property type="entry name" value="rSAM"/>
</dbReference>
<dbReference type="SFLD" id="SFLDF00319">
    <property type="entry name" value="Fe_hydrogenase_maturase_(HydG"/>
    <property type="match status" value="1"/>
</dbReference>
<evidence type="ECO:0000259" key="8">
    <source>
        <dbReference type="SMART" id="SM00729"/>
    </source>
</evidence>
<organism evidence="10 11">
    <name type="scientific">Diplocloster agilis</name>
    <dbReference type="NCBI Taxonomy" id="2850323"/>
    <lineage>
        <taxon>Bacteria</taxon>
        <taxon>Bacillati</taxon>
        <taxon>Bacillota</taxon>
        <taxon>Clostridia</taxon>
        <taxon>Lachnospirales</taxon>
        <taxon>Lachnospiraceae</taxon>
        <taxon>Diplocloster</taxon>
    </lineage>
</organism>
<keyword evidence="5" id="KW-0408">Iron</keyword>
<dbReference type="Pfam" id="PF04055">
    <property type="entry name" value="Radical_SAM"/>
    <property type="match status" value="1"/>
</dbReference>
<dbReference type="RefSeq" id="WP_158348582.1">
    <property type="nucleotide sequence ID" value="NZ_JAHQCW010000026.1"/>
</dbReference>
<keyword evidence="11" id="KW-1185">Reference proteome</keyword>
<evidence type="ECO:0000256" key="6">
    <source>
        <dbReference type="ARBA" id="ARBA00023014"/>
    </source>
</evidence>
<keyword evidence="2" id="KW-0004">4Fe-4S</keyword>
<dbReference type="PANTHER" id="PTHR43583">
    <property type="entry name" value="2-IMINOACETATE SYNTHASE"/>
    <property type="match status" value="1"/>
</dbReference>
<dbReference type="GO" id="GO:0051539">
    <property type="term" value="F:4 iron, 4 sulfur cluster binding"/>
    <property type="evidence" value="ECO:0007669"/>
    <property type="project" value="UniProtKB-KW"/>
</dbReference>
<sequence>MLNHDGFVPEEEFINGDYIRETLEKSKAASDEEIERILDKADRFEGLTHLEVAALLTNENPVHLERIFQIAGKIKEHIYGDRIVMFAPLYLSDYCINGCTYCGFNCHHKYNRKKLTMDEVREEVRILEKMGHKRLALEAGEDPVNCPIEYILDCIKTIYDMKTDGEIRRVNVNIASTSVEEFRMLKEAGIGTYILFQETYCKETYEKMHPHGPKSNYWYHTTAFDRAMEAGIDDVGGGVLYGLHDDPNFEVMGLMLHNEHLEKKFGVGFHTISSPRIRPAEGTDPTAMDHGVDDEKFKKLVAIVRLAVPFTGMIISTRETMEMRKELIKIGISQISGGSSVDVGGYSARERNEPQFILSDSRTNEDVVDWLMEEDVVPSFCTACYRSGRTGDRFMSLAKSGNIKNVCLPNALMTLTEYACDYGSDEFKRKVDRLVASKLPKIDNEKVRTLVAGNIEKIKGGERDLFL</sequence>
<dbReference type="SMART" id="SM00729">
    <property type="entry name" value="Elp3"/>
    <property type="match status" value="1"/>
</dbReference>
<name>A0A949K0W2_9FIRM</name>
<dbReference type="SUPFAM" id="SSF102114">
    <property type="entry name" value="Radical SAM enzymes"/>
    <property type="match status" value="1"/>
</dbReference>
<dbReference type="GO" id="GO:0044272">
    <property type="term" value="P:sulfur compound biosynthetic process"/>
    <property type="evidence" value="ECO:0007669"/>
    <property type="project" value="UniProtKB-ARBA"/>
</dbReference>
<dbReference type="InterPro" id="IPR006638">
    <property type="entry name" value="Elp3/MiaA/NifB-like_rSAM"/>
</dbReference>
<proteinExistence type="predicted"/>
<dbReference type="InterPro" id="IPR010722">
    <property type="entry name" value="BATS_dom"/>
</dbReference>
<feature type="domain" description="Biotin and thiamin synthesis-associated" evidence="9">
    <location>
        <begin position="273"/>
        <end position="378"/>
    </location>
</feature>
<dbReference type="InterPro" id="IPR058240">
    <property type="entry name" value="rSAM_sf"/>
</dbReference>
<evidence type="ECO:0000256" key="1">
    <source>
        <dbReference type="ARBA" id="ARBA00001966"/>
    </source>
</evidence>
<dbReference type="SFLD" id="SFLDG01081">
    <property type="entry name" value="cleavage_of_the_Ca-Cb_bond_in"/>
    <property type="match status" value="1"/>
</dbReference>
<evidence type="ECO:0000256" key="2">
    <source>
        <dbReference type="ARBA" id="ARBA00022485"/>
    </source>
</evidence>
<evidence type="ECO:0000256" key="5">
    <source>
        <dbReference type="ARBA" id="ARBA00023004"/>
    </source>
</evidence>
<dbReference type="GO" id="GO:0003824">
    <property type="term" value="F:catalytic activity"/>
    <property type="evidence" value="ECO:0007669"/>
    <property type="project" value="InterPro"/>
</dbReference>
<dbReference type="Gene3D" id="3.20.20.70">
    <property type="entry name" value="Aldolase class I"/>
    <property type="match status" value="1"/>
</dbReference>
<dbReference type="CDD" id="cd01335">
    <property type="entry name" value="Radical_SAM"/>
    <property type="match status" value="1"/>
</dbReference>
<keyword evidence="3" id="KW-0949">S-adenosyl-L-methionine</keyword>
<evidence type="ECO:0000313" key="10">
    <source>
        <dbReference type="EMBL" id="MBU9737846.1"/>
    </source>
</evidence>
<evidence type="ECO:0000313" key="11">
    <source>
        <dbReference type="Proteomes" id="UP000712157"/>
    </source>
</evidence>
<evidence type="ECO:0000256" key="3">
    <source>
        <dbReference type="ARBA" id="ARBA00022691"/>
    </source>
</evidence>
<keyword evidence="6" id="KW-0411">Iron-sulfur</keyword>
<dbReference type="SFLD" id="SFLDS00029">
    <property type="entry name" value="Radical_SAM"/>
    <property type="match status" value="1"/>
</dbReference>
<dbReference type="InterPro" id="IPR024007">
    <property type="entry name" value="FeFe-hyd_mat_HydG"/>
</dbReference>
<reference evidence="10" key="1">
    <citation type="submission" date="2021-06" db="EMBL/GenBank/DDBJ databases">
        <title>Description of novel taxa of the family Lachnospiraceae.</title>
        <authorList>
            <person name="Chaplin A.V."/>
            <person name="Sokolova S.R."/>
            <person name="Pikina A.P."/>
            <person name="Korzhanova M."/>
            <person name="Belova V."/>
            <person name="Korostin D."/>
            <person name="Efimov B.A."/>
        </authorList>
    </citation>
    <scope>NUCLEOTIDE SEQUENCE</scope>
    <source>
        <strain evidence="10">ASD5720</strain>
    </source>
</reference>
<dbReference type="InterPro" id="IPR013785">
    <property type="entry name" value="Aldolase_TIM"/>
</dbReference>
<dbReference type="GO" id="GO:0046872">
    <property type="term" value="F:metal ion binding"/>
    <property type="evidence" value="ECO:0007669"/>
    <property type="project" value="UniProtKB-KW"/>
</dbReference>
<protein>
    <submittedName>
        <fullName evidence="10">[FeFe] hydrogenase H-cluster radical SAM maturase HydG</fullName>
    </submittedName>
</protein>
<dbReference type="NCBIfam" id="TIGR03955">
    <property type="entry name" value="rSAM_HydG"/>
    <property type="match status" value="1"/>
</dbReference>
<comment type="caution">
    <text evidence="10">The sequence shown here is derived from an EMBL/GenBank/DDBJ whole genome shotgun (WGS) entry which is preliminary data.</text>
</comment>
<evidence type="ECO:0000256" key="4">
    <source>
        <dbReference type="ARBA" id="ARBA00022723"/>
    </source>
</evidence>
<gene>
    <name evidence="10" type="primary">hydG</name>
    <name evidence="10" type="ORF">KTH89_14985</name>
</gene>
<dbReference type="GO" id="GO:0042364">
    <property type="term" value="P:water-soluble vitamin biosynthetic process"/>
    <property type="evidence" value="ECO:0007669"/>
    <property type="project" value="UniProtKB-ARBA"/>
</dbReference>
<dbReference type="AlphaFoldDB" id="A0A949K0W2"/>
<evidence type="ECO:0000256" key="7">
    <source>
        <dbReference type="ARBA" id="ARBA00034078"/>
    </source>
</evidence>
<feature type="domain" description="Elp3/MiaA/NifB-like radical SAM core" evidence="8">
    <location>
        <begin position="85"/>
        <end position="306"/>
    </location>
</feature>
<dbReference type="InterPro" id="IPR034428">
    <property type="entry name" value="ThiH/NoCL/HydG-like"/>
</dbReference>
<comment type="cofactor">
    <cofactor evidence="7">
        <name>[2Fe-2S] cluster</name>
        <dbReference type="ChEBI" id="CHEBI:190135"/>
    </cofactor>
</comment>